<dbReference type="Gene3D" id="3.50.50.60">
    <property type="entry name" value="FAD/NAD(P)-binding domain"/>
    <property type="match status" value="1"/>
</dbReference>
<gene>
    <name evidence="2" type="ORF">ACFOW9_08565</name>
</gene>
<dbReference type="PANTHER" id="PTHR40254:SF1">
    <property type="entry name" value="BLR0577 PROTEIN"/>
    <property type="match status" value="1"/>
</dbReference>
<dbReference type="InterPro" id="IPR038732">
    <property type="entry name" value="HpyO/CreE_NAD-binding"/>
</dbReference>
<dbReference type="RefSeq" id="WP_230067560.1">
    <property type="nucleotide sequence ID" value="NZ_BAABLL010000004.1"/>
</dbReference>
<evidence type="ECO:0000313" key="3">
    <source>
        <dbReference type="Proteomes" id="UP001595773"/>
    </source>
</evidence>
<protein>
    <submittedName>
        <fullName evidence="2">FAD/NAD(P)-binding protein</fullName>
    </submittedName>
</protein>
<dbReference type="PANTHER" id="PTHR40254">
    <property type="entry name" value="BLR0577 PROTEIN"/>
    <property type="match status" value="1"/>
</dbReference>
<reference evidence="3" key="1">
    <citation type="journal article" date="2019" name="Int. J. Syst. Evol. Microbiol.">
        <title>The Global Catalogue of Microorganisms (GCM) 10K type strain sequencing project: providing services to taxonomists for standard genome sequencing and annotation.</title>
        <authorList>
            <consortium name="The Broad Institute Genomics Platform"/>
            <consortium name="The Broad Institute Genome Sequencing Center for Infectious Disease"/>
            <person name="Wu L."/>
            <person name="Ma J."/>
        </authorList>
    </citation>
    <scope>NUCLEOTIDE SEQUENCE [LARGE SCALE GENOMIC DNA]</scope>
    <source>
        <strain evidence="3">CGMCC 1.10698</strain>
    </source>
</reference>
<dbReference type="InterPro" id="IPR052189">
    <property type="entry name" value="L-asp_N-monooxygenase_NS-form"/>
</dbReference>
<dbReference type="Pfam" id="PF13454">
    <property type="entry name" value="NAD_binding_9"/>
    <property type="match status" value="1"/>
</dbReference>
<dbReference type="Proteomes" id="UP001595773">
    <property type="component" value="Unassembled WGS sequence"/>
</dbReference>
<name>A0ABV8R0I6_9MICC</name>
<feature type="domain" description="FAD-dependent urate hydroxylase HpyO/Asp monooxygenase CreE-like FAD/NAD(P)-binding" evidence="1">
    <location>
        <begin position="5"/>
        <end position="174"/>
    </location>
</feature>
<dbReference type="InterPro" id="IPR036188">
    <property type="entry name" value="FAD/NAD-bd_sf"/>
</dbReference>
<dbReference type="EMBL" id="JBHSCQ010000010">
    <property type="protein sequence ID" value="MFC4265653.1"/>
    <property type="molecule type" value="Genomic_DNA"/>
</dbReference>
<keyword evidence="3" id="KW-1185">Reference proteome</keyword>
<comment type="caution">
    <text evidence="2">The sequence shown here is derived from an EMBL/GenBank/DDBJ whole genome shotgun (WGS) entry which is preliminary data.</text>
</comment>
<dbReference type="SUPFAM" id="SSF51905">
    <property type="entry name" value="FAD/NAD(P)-binding domain"/>
    <property type="match status" value="1"/>
</dbReference>
<organism evidence="2 3">
    <name type="scientific">Arthrobacter cryoconiti</name>
    <dbReference type="NCBI Taxonomy" id="748907"/>
    <lineage>
        <taxon>Bacteria</taxon>
        <taxon>Bacillati</taxon>
        <taxon>Actinomycetota</taxon>
        <taxon>Actinomycetes</taxon>
        <taxon>Micrococcales</taxon>
        <taxon>Micrococcaceae</taxon>
        <taxon>Arthrobacter</taxon>
    </lineage>
</organism>
<evidence type="ECO:0000259" key="1">
    <source>
        <dbReference type="Pfam" id="PF13454"/>
    </source>
</evidence>
<sequence>MIRIAVIGGGPKSLYALLALHDALSGTGFAAAKLSAEGRPSTGFPATAKAQLVVDVYDPLPPGAGSVWRVDQPEILRLNVNAGIVDASSSLSGEDFGRWVNRVVPELAQEKYPPRAVVGRYLREQFQLLSQHGNFAVTHAPFVVTGVERTGPRWHVSGSFGTQSYDEVLVATGHGLAQAIIADPVPGALNTNPLIGDYAAFTCAQIPAGSEVWIRGASLTAYDAALLLTEGRGGTWLRDPDDAGKESQWRYGASGKEPRRITFFSRSASLMDPKSESVPTDIATCLTVHKERLRQWGRQVRESTSTPQLTQAGLWAILLHGAQDCARVMGLEVSALSLWRTALTGISVELGTGTPPLSQPHPAAMALRNSLAVNDLKAPLTTGWLWARVWSGLYAELVSVMDRLPQSTREAGRFARVAHSLEKFTFGPPELTARKLLALFDAGILHVARSQERPPTSAVLIDAVTPAPGALRSAAPGGDPNSEIFAQLLNAGVVSIRPGDRGLLTEADGTCVAQDGTRSESLAALGRPTEGPTLGHDTLNRSLHGEYRLWAQRVAGLALIKTTPRTL</sequence>
<proteinExistence type="predicted"/>
<evidence type="ECO:0000313" key="2">
    <source>
        <dbReference type="EMBL" id="MFC4265653.1"/>
    </source>
</evidence>
<accession>A0ABV8R0I6</accession>